<accession>W5STV1</accession>
<dbReference type="EMBL" id="CP005909">
    <property type="protein sequence ID" value="AHH10123.1"/>
    <property type="molecule type" value="Genomic_DNA"/>
</dbReference>
<dbReference type="HOGENOM" id="CLU_3340921_0_0_12"/>
<gene>
    <name evidence="1" type="ORF">BPA_0900028</name>
</gene>
<geneLocation type="plasmid" evidence="1">
    <name>unnamed</name>
</geneLocation>
<keyword evidence="1" id="KW-0614">Plasmid</keyword>
<sequence>MFNLFYLAYQKAQILQDKNKRKTVLMKREKFSSNDFI</sequence>
<dbReference type="AlphaFoldDB" id="W5STV1"/>
<organism evidence="1">
    <name type="scientific">Borrelia parkeri SLO</name>
    <dbReference type="NCBI Taxonomy" id="1313294"/>
    <lineage>
        <taxon>Bacteria</taxon>
        <taxon>Pseudomonadati</taxon>
        <taxon>Spirochaetota</taxon>
        <taxon>Spirochaetia</taxon>
        <taxon>Spirochaetales</taxon>
        <taxon>Borreliaceae</taxon>
        <taxon>Borrelia</taxon>
    </lineage>
</organism>
<reference evidence="1" key="1">
    <citation type="submission" date="2013-04" db="EMBL/GenBank/DDBJ databases">
        <title>Comparative Genomics of Relapsing Fever Spirochetes.</title>
        <authorList>
            <person name="Schwan T.G."/>
            <person name="Raffel S.J."/>
            <person name="Porcella S.F."/>
            <person name="Martens C.A."/>
            <person name="Bruno D.P."/>
            <person name="Ricklefs S.M."/>
            <person name="Barbian K.B."/>
        </authorList>
    </citation>
    <scope>NUCLEOTIDE SEQUENCE</scope>
    <source>
        <strain evidence="1">SLO</strain>
        <plasmid evidence="1">unnamed</plasmid>
    </source>
</reference>
<protein>
    <submittedName>
        <fullName evidence="1">Uncharacterized protein</fullName>
    </submittedName>
</protein>
<name>W5STV1_BORPR</name>
<proteinExistence type="predicted"/>
<evidence type="ECO:0000313" key="1">
    <source>
        <dbReference type="EMBL" id="AHH10123.1"/>
    </source>
</evidence>